<evidence type="ECO:0000313" key="4">
    <source>
        <dbReference type="Proteomes" id="UP001597033"/>
    </source>
</evidence>
<evidence type="ECO:0000256" key="1">
    <source>
        <dbReference type="SAM" id="MobiDB-lite"/>
    </source>
</evidence>
<organism evidence="3 4">
    <name type="scientific">Pseudoxanthomonas kaohsiungensis</name>
    <dbReference type="NCBI Taxonomy" id="283923"/>
    <lineage>
        <taxon>Bacteria</taxon>
        <taxon>Pseudomonadati</taxon>
        <taxon>Pseudomonadota</taxon>
        <taxon>Gammaproteobacteria</taxon>
        <taxon>Lysobacterales</taxon>
        <taxon>Lysobacteraceae</taxon>
        <taxon>Pseudoxanthomonas</taxon>
    </lineage>
</organism>
<dbReference type="Proteomes" id="UP001597033">
    <property type="component" value="Unassembled WGS sequence"/>
</dbReference>
<protein>
    <recommendedName>
        <fullName evidence="2">ART-PolyVal-like domain-containing protein</fullName>
    </recommendedName>
</protein>
<comment type="caution">
    <text evidence="3">The sequence shown here is derived from an EMBL/GenBank/DDBJ whole genome shotgun (WGS) entry which is preliminary data.</text>
</comment>
<reference evidence="4" key="1">
    <citation type="journal article" date="2019" name="Int. J. Syst. Evol. Microbiol.">
        <title>The Global Catalogue of Microorganisms (GCM) 10K type strain sequencing project: providing services to taxonomists for standard genome sequencing and annotation.</title>
        <authorList>
            <consortium name="The Broad Institute Genomics Platform"/>
            <consortium name="The Broad Institute Genome Sequencing Center for Infectious Disease"/>
            <person name="Wu L."/>
            <person name="Ma J."/>
        </authorList>
    </citation>
    <scope>NUCLEOTIDE SEQUENCE [LARGE SCALE GENOMIC DNA]</scope>
    <source>
        <strain evidence="4">CCUG 55854</strain>
    </source>
</reference>
<feature type="domain" description="ART-PolyVal-like" evidence="2">
    <location>
        <begin position="29"/>
        <end position="156"/>
    </location>
</feature>
<evidence type="ECO:0000259" key="2">
    <source>
        <dbReference type="Pfam" id="PF18760"/>
    </source>
</evidence>
<proteinExistence type="predicted"/>
<name>A0ABW3LZ71_9GAMM</name>
<keyword evidence="4" id="KW-1185">Reference proteome</keyword>
<feature type="region of interest" description="Disordered" evidence="1">
    <location>
        <begin position="156"/>
        <end position="190"/>
    </location>
</feature>
<dbReference type="EMBL" id="JBHTKN010000008">
    <property type="protein sequence ID" value="MFD1043183.1"/>
    <property type="molecule type" value="Genomic_DNA"/>
</dbReference>
<sequence>MHAEVLIAPVEPTDASVFRRWFGASKVVDPSGAPLVVYHGTQSGPFDAFRVGEEGIFFAEREETARFYANGGDLGGEGCRVVAAHLSLINPIRMTWREWLNGVTECGIHHALIGNEGLSEMGYDGAVLTDPDLDDPAANSITYVAFRPEQVKAVANRGTWDPGDPRMSFKRSSATPGDEDEEEAMCSPKF</sequence>
<accession>A0ABW3LZ71</accession>
<gene>
    <name evidence="3" type="ORF">ACFQ2N_12590</name>
</gene>
<dbReference type="Pfam" id="PF18760">
    <property type="entry name" value="ART-PolyVal"/>
    <property type="match status" value="1"/>
</dbReference>
<dbReference type="RefSeq" id="WP_162377090.1">
    <property type="nucleotide sequence ID" value="NZ_JBHTKN010000008.1"/>
</dbReference>
<dbReference type="InterPro" id="IPR049522">
    <property type="entry name" value="ART-PolyVal_dom"/>
</dbReference>
<evidence type="ECO:0000313" key="3">
    <source>
        <dbReference type="EMBL" id="MFD1043183.1"/>
    </source>
</evidence>